<reference evidence="3" key="1">
    <citation type="submission" date="2024-05" db="EMBL/GenBank/DDBJ databases">
        <authorList>
            <person name="Jung D.-H."/>
        </authorList>
    </citation>
    <scope>NUCLEOTIDE SEQUENCE</scope>
    <source>
        <strain evidence="3">JA-25</strain>
    </source>
</reference>
<dbReference type="InterPro" id="IPR016047">
    <property type="entry name" value="M23ase_b-sheet_dom"/>
</dbReference>
<dbReference type="PANTHER" id="PTHR21666">
    <property type="entry name" value="PEPTIDASE-RELATED"/>
    <property type="match status" value="1"/>
</dbReference>
<dbReference type="Pfam" id="PF01551">
    <property type="entry name" value="Peptidase_M23"/>
    <property type="match status" value="1"/>
</dbReference>
<protein>
    <submittedName>
        <fullName evidence="3">M23 family metallopeptidase</fullName>
    </submittedName>
</protein>
<name>A0ABX0Q983_9BACT</name>
<evidence type="ECO:0000313" key="4">
    <source>
        <dbReference type="Proteomes" id="UP000606008"/>
    </source>
</evidence>
<dbReference type="CDD" id="cd12797">
    <property type="entry name" value="M23_peptidase"/>
    <property type="match status" value="1"/>
</dbReference>
<dbReference type="Gene3D" id="2.70.70.10">
    <property type="entry name" value="Glucose Permease (Domain IIA)"/>
    <property type="match status" value="1"/>
</dbReference>
<dbReference type="InterPro" id="IPR011055">
    <property type="entry name" value="Dup_hybrid_motif"/>
</dbReference>
<feature type="region of interest" description="Disordered" evidence="1">
    <location>
        <begin position="626"/>
        <end position="645"/>
    </location>
</feature>
<gene>
    <name evidence="3" type="ORF">F7231_00420</name>
</gene>
<dbReference type="EMBL" id="WAEL01000001">
    <property type="protein sequence ID" value="NID08619.1"/>
    <property type="molecule type" value="Genomic_DNA"/>
</dbReference>
<sequence>MFPINPGQAGSLSGGMGDLRGNHFHAGLDIRTGGVEGLPVRAAADGYVSRIAVFTGGYGNVIFLKHPNGLTTVYGHLKTLNDTLGTYLRENQYANKTFEIDLKPRPNEFPVAKGEIIALSGNTGGSGGPHLHFEVRDPKDNLLNPLLYGFPELSDDVPPYFERIAIRTMTPNSRLNGEFQRQVFTPVRRADGTYTISQPISGSGLLGLELLAYDKANGSPYRNGLNCVEIRLDGNEVFAYNMNMFPHEQTRFINVHMNYEAEQLTGQRYHRGYLADGNKLSLYKTNTYRGKLPLLDGKPHEVTVTLFDNYEHATTLRFMVLPESMATPAAQSTATIATDSIDQPLTAVSAATVQAIPSVTITPDDNVLKLSVQGLPGAPPNALLFTGKKTTELPVAYTRANKAVYLIDLTKTLPDSVQVGRGRLPLNFRQAIIPGRTQTVDAGNVTLRFNPESLFDTLYLSTRTTAGNILEINQNTVPLNDFVDIRFTPTSPINIDTMRTKMYALSGGRQRFVGGTWTKNRIEFRTRELGKFGLLTDVTPPAIRVVSVTGKGISARISDDLSGIDQFRVFVNGEWILMQYDYKRALIWSDKLDPETPFEPESEVIIQVRDRSGNVGEVVTTIAAAPAPKAKPVKKAPPKKRGRNR</sequence>
<accession>A0ABX0Q983</accession>
<dbReference type="PANTHER" id="PTHR21666:SF285">
    <property type="entry name" value="M23 FAMILY METALLOPEPTIDASE"/>
    <property type="match status" value="1"/>
</dbReference>
<dbReference type="InterPro" id="IPR050570">
    <property type="entry name" value="Cell_wall_metabolism_enzyme"/>
</dbReference>
<evidence type="ECO:0000259" key="2">
    <source>
        <dbReference type="Pfam" id="PF01551"/>
    </source>
</evidence>
<dbReference type="Proteomes" id="UP000606008">
    <property type="component" value="Unassembled WGS sequence"/>
</dbReference>
<feature type="domain" description="M23ase beta-sheet core" evidence="2">
    <location>
        <begin position="24"/>
        <end position="90"/>
    </location>
</feature>
<comment type="caution">
    <text evidence="3">The sequence shown here is derived from an EMBL/GenBank/DDBJ whole genome shotgun (WGS) entry which is preliminary data.</text>
</comment>
<keyword evidence="4" id="KW-1185">Reference proteome</keyword>
<dbReference type="SUPFAM" id="SSF51261">
    <property type="entry name" value="Duplicated hybrid motif"/>
    <property type="match status" value="1"/>
</dbReference>
<evidence type="ECO:0000313" key="3">
    <source>
        <dbReference type="EMBL" id="NID08619.1"/>
    </source>
</evidence>
<organism evidence="3 4">
    <name type="scientific">Fibrivirga algicola</name>
    <dbReference type="NCBI Taxonomy" id="2950420"/>
    <lineage>
        <taxon>Bacteria</taxon>
        <taxon>Pseudomonadati</taxon>
        <taxon>Bacteroidota</taxon>
        <taxon>Cytophagia</taxon>
        <taxon>Cytophagales</taxon>
        <taxon>Spirosomataceae</taxon>
        <taxon>Fibrivirga</taxon>
    </lineage>
</organism>
<proteinExistence type="predicted"/>
<feature type="compositionally biased region" description="Basic residues" evidence="1">
    <location>
        <begin position="631"/>
        <end position="645"/>
    </location>
</feature>
<evidence type="ECO:0000256" key="1">
    <source>
        <dbReference type="SAM" id="MobiDB-lite"/>
    </source>
</evidence>